<evidence type="ECO:0000313" key="1">
    <source>
        <dbReference type="EnsemblPlants" id="QL11p052401:mrna:CDS:2"/>
    </source>
</evidence>
<dbReference type="Proteomes" id="UP000594261">
    <property type="component" value="Chromosome 11"/>
</dbReference>
<dbReference type="Gramene" id="QL11p052401:mrna">
    <property type="protein sequence ID" value="QL11p052401:mrna:CDS:2"/>
    <property type="gene ID" value="QL11p052401"/>
</dbReference>
<dbReference type="AlphaFoldDB" id="A0A7N2N0Y4"/>
<dbReference type="InParanoid" id="A0A7N2N0Y4"/>
<protein>
    <submittedName>
        <fullName evidence="1">Uncharacterized protein</fullName>
    </submittedName>
</protein>
<accession>A0A7N2N0Y4</accession>
<evidence type="ECO:0000313" key="2">
    <source>
        <dbReference type="Proteomes" id="UP000594261"/>
    </source>
</evidence>
<organism evidence="1 2">
    <name type="scientific">Quercus lobata</name>
    <name type="common">Valley oak</name>
    <dbReference type="NCBI Taxonomy" id="97700"/>
    <lineage>
        <taxon>Eukaryota</taxon>
        <taxon>Viridiplantae</taxon>
        <taxon>Streptophyta</taxon>
        <taxon>Embryophyta</taxon>
        <taxon>Tracheophyta</taxon>
        <taxon>Spermatophyta</taxon>
        <taxon>Magnoliopsida</taxon>
        <taxon>eudicotyledons</taxon>
        <taxon>Gunneridae</taxon>
        <taxon>Pentapetalae</taxon>
        <taxon>rosids</taxon>
        <taxon>fabids</taxon>
        <taxon>Fagales</taxon>
        <taxon>Fagaceae</taxon>
        <taxon>Quercus</taxon>
    </lineage>
</organism>
<dbReference type="EnsemblPlants" id="QL11p052401:mrna">
    <property type="protein sequence ID" value="QL11p052401:mrna:CDS:2"/>
    <property type="gene ID" value="QL11p052401"/>
</dbReference>
<reference evidence="1" key="2">
    <citation type="submission" date="2021-01" db="UniProtKB">
        <authorList>
            <consortium name="EnsemblPlants"/>
        </authorList>
    </citation>
    <scope>IDENTIFICATION</scope>
</reference>
<dbReference type="EMBL" id="LRBV02000011">
    <property type="status" value="NOT_ANNOTATED_CDS"/>
    <property type="molecule type" value="Genomic_DNA"/>
</dbReference>
<sequence length="100" mass="11055">MDEDGQEWVNLGRLWDLVLFLGSENNTGKFAALASHLPFCKGSCIGFSVPRFEPGQFSGKAKGHDTYVADLQTRTIQPLEESPGYCNLFQPPPYPFSAQS</sequence>
<reference evidence="1 2" key="1">
    <citation type="journal article" date="2016" name="G3 (Bethesda)">
        <title>First Draft Assembly and Annotation of the Genome of a California Endemic Oak Quercus lobata Nee (Fagaceae).</title>
        <authorList>
            <person name="Sork V.L."/>
            <person name="Fitz-Gibbon S.T."/>
            <person name="Puiu D."/>
            <person name="Crepeau M."/>
            <person name="Gugger P.F."/>
            <person name="Sherman R."/>
            <person name="Stevens K."/>
            <person name="Langley C.H."/>
            <person name="Pellegrini M."/>
            <person name="Salzberg S.L."/>
        </authorList>
    </citation>
    <scope>NUCLEOTIDE SEQUENCE [LARGE SCALE GENOMIC DNA]</scope>
    <source>
        <strain evidence="1 2">cv. SW786</strain>
    </source>
</reference>
<proteinExistence type="predicted"/>
<name>A0A7N2N0Y4_QUELO</name>
<keyword evidence="2" id="KW-1185">Reference proteome</keyword>